<dbReference type="AlphaFoldDB" id="A0A428WZY1"/>
<accession>A0A428WZY1</accession>
<feature type="transmembrane region" description="Helical" evidence="2">
    <location>
        <begin position="222"/>
        <end position="245"/>
    </location>
</feature>
<sequence length="499" mass="51681">MKRVGIATATAAVAALALALVLGLLGGTPTGAGDNGDGYRLFCGPGLTPSTPDHKASWLGGVVLDFGRGTPCPDPQPSSAAVLFGSVANGHGSFSLVELGWLYVLLVFLVTLLAAWAVQARGTLRLLFLLPPLLPLLEPAFARLFVSTFAEPAGLFGAYTLMCGLAVIAATRAGDGFARLSALLLVAVGGVVGGLAKIGFLPLFVLAVLVCAVTAARPGRGAWWAGRIVGPVIAVLLVLEIIAPIRTNLAWQDRNYADVNAVNVVYTFVLADLPGSAHRLGLPEDAQQSAGHAYYPDGPEALAGSDVLLEQPGTVKHKAWDLLLEHPGVLAGAIGVGLQATLGRSLPYLPDTPWSAASRPPDNSAPVSGDMGGDSTTFQQWLDGMGIPWLPAVLVLLSLAAAVVALLRNRRSTTRYGIVAGVAATAALGIAAMAVVGDGYFEIAKHVWLAAYLLDVATLALGVVVAPVVLRRGRELWNRRRAAAGTPETREPEPATPVN</sequence>
<evidence type="ECO:0008006" key="5">
    <source>
        <dbReference type="Google" id="ProtNLM"/>
    </source>
</evidence>
<proteinExistence type="predicted"/>
<feature type="transmembrane region" description="Helical" evidence="2">
    <location>
        <begin position="152"/>
        <end position="171"/>
    </location>
</feature>
<dbReference type="RefSeq" id="WP_043791491.1">
    <property type="nucleotide sequence ID" value="NZ_QHHU01000006.1"/>
</dbReference>
<reference evidence="3 4" key="1">
    <citation type="submission" date="2018-05" db="EMBL/GenBank/DDBJ databases">
        <title>Evolution of GPA BGCs.</title>
        <authorList>
            <person name="Waglechner N."/>
            <person name="Wright G.D."/>
        </authorList>
    </citation>
    <scope>NUCLEOTIDE SEQUENCE [LARGE SCALE GENOMIC DNA]</scope>
    <source>
        <strain evidence="3 4">DSM 5908</strain>
    </source>
</reference>
<comment type="caution">
    <text evidence="3">The sequence shown here is derived from an EMBL/GenBank/DDBJ whole genome shotgun (WGS) entry which is preliminary data.</text>
</comment>
<keyword evidence="4" id="KW-1185">Reference proteome</keyword>
<feature type="transmembrane region" description="Helical" evidence="2">
    <location>
        <begin position="387"/>
        <end position="407"/>
    </location>
</feature>
<feature type="transmembrane region" description="Helical" evidence="2">
    <location>
        <begin position="416"/>
        <end position="437"/>
    </location>
</feature>
<evidence type="ECO:0000313" key="4">
    <source>
        <dbReference type="Proteomes" id="UP000286716"/>
    </source>
</evidence>
<evidence type="ECO:0000313" key="3">
    <source>
        <dbReference type="EMBL" id="RSM48653.1"/>
    </source>
</evidence>
<keyword evidence="2" id="KW-1133">Transmembrane helix</keyword>
<organism evidence="3 4">
    <name type="scientific">Amycolatopsis balhimycina DSM 5908</name>
    <dbReference type="NCBI Taxonomy" id="1081091"/>
    <lineage>
        <taxon>Bacteria</taxon>
        <taxon>Bacillati</taxon>
        <taxon>Actinomycetota</taxon>
        <taxon>Actinomycetes</taxon>
        <taxon>Pseudonocardiales</taxon>
        <taxon>Pseudonocardiaceae</taxon>
        <taxon>Amycolatopsis</taxon>
    </lineage>
</organism>
<protein>
    <recommendedName>
        <fullName evidence="5">Glycosyltransferase RgtA/B/C/D-like domain-containing protein</fullName>
    </recommendedName>
</protein>
<evidence type="ECO:0000256" key="2">
    <source>
        <dbReference type="SAM" id="Phobius"/>
    </source>
</evidence>
<dbReference type="OrthoDB" id="3601930at2"/>
<dbReference type="EMBL" id="QHHU01000006">
    <property type="protein sequence ID" value="RSM48653.1"/>
    <property type="molecule type" value="Genomic_DNA"/>
</dbReference>
<evidence type="ECO:0000256" key="1">
    <source>
        <dbReference type="SAM" id="MobiDB-lite"/>
    </source>
</evidence>
<name>A0A428WZY1_AMYBA</name>
<gene>
    <name evidence="3" type="ORF">DMA12_05850</name>
</gene>
<feature type="transmembrane region" description="Helical" evidence="2">
    <location>
        <begin position="183"/>
        <end position="216"/>
    </location>
</feature>
<keyword evidence="2" id="KW-0472">Membrane</keyword>
<keyword evidence="2" id="KW-0812">Transmembrane</keyword>
<dbReference type="Proteomes" id="UP000286716">
    <property type="component" value="Unassembled WGS sequence"/>
</dbReference>
<feature type="transmembrane region" description="Helical" evidence="2">
    <location>
        <begin position="100"/>
        <end position="119"/>
    </location>
</feature>
<feature type="region of interest" description="Disordered" evidence="1">
    <location>
        <begin position="353"/>
        <end position="372"/>
    </location>
</feature>
<feature type="transmembrane region" description="Helical" evidence="2">
    <location>
        <begin position="449"/>
        <end position="470"/>
    </location>
</feature>